<dbReference type="EMBL" id="JACSZT010000009">
    <property type="protein sequence ID" value="MBC6499329.1"/>
    <property type="molecule type" value="Genomic_DNA"/>
</dbReference>
<protein>
    <submittedName>
        <fullName evidence="1">Uncharacterized protein</fullName>
    </submittedName>
</protein>
<accession>A0A923NGY8</accession>
<organism evidence="1 2">
    <name type="scientific">Weissella confusa</name>
    <name type="common">Lactobacillus confusus</name>
    <dbReference type="NCBI Taxonomy" id="1583"/>
    <lineage>
        <taxon>Bacteria</taxon>
        <taxon>Bacillati</taxon>
        <taxon>Bacillota</taxon>
        <taxon>Bacilli</taxon>
        <taxon>Lactobacillales</taxon>
        <taxon>Lactobacillaceae</taxon>
        <taxon>Weissella</taxon>
    </lineage>
</organism>
<proteinExistence type="predicted"/>
<dbReference type="AlphaFoldDB" id="A0A923NGY8"/>
<name>A0A923NGY8_WEICO</name>
<sequence>MDINLDDLKDKAADVLEGADLNDLKDKARKSYERKSTLSSYLVTTCEG</sequence>
<comment type="caution">
    <text evidence="1">The sequence shown here is derived from an EMBL/GenBank/DDBJ whole genome shotgun (WGS) entry which is preliminary data.</text>
</comment>
<dbReference type="Proteomes" id="UP000650485">
    <property type="component" value="Unassembled WGS sequence"/>
</dbReference>
<evidence type="ECO:0000313" key="2">
    <source>
        <dbReference type="Proteomes" id="UP000650485"/>
    </source>
</evidence>
<reference evidence="1" key="1">
    <citation type="submission" date="2020-08" db="EMBL/GenBank/DDBJ databases">
        <title>Complete genome sequence of Weissella confusa strain FS54 provides insights into metabolic potential.</title>
        <authorList>
            <person name="Fhoula I."/>
            <person name="Najjari A."/>
            <person name="Lekired A."/>
            <person name="Bessrour-Aouam N."/>
            <person name="Jaballah S."/>
            <person name="Klibi N."/>
            <person name="Ouzari H.-I."/>
        </authorList>
    </citation>
    <scope>NUCLEOTIDE SEQUENCE</scope>
    <source>
        <strain evidence="1">FS54</strain>
    </source>
</reference>
<evidence type="ECO:0000313" key="1">
    <source>
        <dbReference type="EMBL" id="MBC6499329.1"/>
    </source>
</evidence>
<gene>
    <name evidence="1" type="ORF">H7R52_11780</name>
</gene>